<dbReference type="Gene3D" id="3.30.565.10">
    <property type="entry name" value="Histidine kinase-like ATPase, C-terminal domain"/>
    <property type="match status" value="1"/>
</dbReference>
<evidence type="ECO:0000313" key="10">
    <source>
        <dbReference type="Proteomes" id="UP000482155"/>
    </source>
</evidence>
<dbReference type="SUPFAM" id="SSF55785">
    <property type="entry name" value="PYP-like sensor domain (PAS domain)"/>
    <property type="match status" value="2"/>
</dbReference>
<evidence type="ECO:0000313" key="9">
    <source>
        <dbReference type="EMBL" id="NEX59551.1"/>
    </source>
</evidence>
<dbReference type="PROSITE" id="PS50110">
    <property type="entry name" value="RESPONSE_REGULATORY"/>
    <property type="match status" value="1"/>
</dbReference>
<feature type="domain" description="Response regulatory" evidence="6">
    <location>
        <begin position="517"/>
        <end position="630"/>
    </location>
</feature>
<dbReference type="SMART" id="SM00387">
    <property type="entry name" value="HATPase_c"/>
    <property type="match status" value="1"/>
</dbReference>
<dbReference type="InterPro" id="IPR001789">
    <property type="entry name" value="Sig_transdc_resp-reg_receiver"/>
</dbReference>
<evidence type="ECO:0000259" key="7">
    <source>
        <dbReference type="PROSITE" id="PS50112"/>
    </source>
</evidence>
<protein>
    <recommendedName>
        <fullName evidence="2">histidine kinase</fullName>
        <ecNumber evidence="2">2.7.13.3</ecNumber>
    </recommendedName>
</protein>
<feature type="domain" description="Histidine kinase" evidence="5">
    <location>
        <begin position="283"/>
        <end position="502"/>
    </location>
</feature>
<dbReference type="GO" id="GO:0000155">
    <property type="term" value="F:phosphorelay sensor kinase activity"/>
    <property type="evidence" value="ECO:0007669"/>
    <property type="project" value="InterPro"/>
</dbReference>
<evidence type="ECO:0000259" key="8">
    <source>
        <dbReference type="PROSITE" id="PS50113"/>
    </source>
</evidence>
<comment type="caution">
    <text evidence="9">The sequence shown here is derived from an EMBL/GenBank/DDBJ whole genome shotgun (WGS) entry which is preliminary data.</text>
</comment>
<dbReference type="NCBIfam" id="TIGR00229">
    <property type="entry name" value="sensory_box"/>
    <property type="match status" value="2"/>
</dbReference>
<dbReference type="PROSITE" id="PS50113">
    <property type="entry name" value="PAC"/>
    <property type="match status" value="2"/>
</dbReference>
<evidence type="ECO:0000259" key="6">
    <source>
        <dbReference type="PROSITE" id="PS50110"/>
    </source>
</evidence>
<dbReference type="InterPro" id="IPR011006">
    <property type="entry name" value="CheY-like_superfamily"/>
</dbReference>
<dbReference type="PROSITE" id="PS50112">
    <property type="entry name" value="PAS"/>
    <property type="match status" value="2"/>
</dbReference>
<accession>A0A6B3SFE8</accession>
<evidence type="ECO:0000256" key="1">
    <source>
        <dbReference type="ARBA" id="ARBA00000085"/>
    </source>
</evidence>
<dbReference type="RefSeq" id="WP_163959801.1">
    <property type="nucleotide sequence ID" value="NZ_JAAIVB010000003.1"/>
</dbReference>
<dbReference type="SMART" id="SM00448">
    <property type="entry name" value="REC"/>
    <property type="match status" value="1"/>
</dbReference>
<feature type="domain" description="PAS" evidence="7">
    <location>
        <begin position="8"/>
        <end position="81"/>
    </location>
</feature>
<evidence type="ECO:0000259" key="5">
    <source>
        <dbReference type="PROSITE" id="PS50109"/>
    </source>
</evidence>
<dbReference type="Pfam" id="PF00072">
    <property type="entry name" value="Response_reg"/>
    <property type="match status" value="1"/>
</dbReference>
<dbReference type="CDD" id="cd00082">
    <property type="entry name" value="HisKA"/>
    <property type="match status" value="1"/>
</dbReference>
<dbReference type="SMART" id="SM00091">
    <property type="entry name" value="PAS"/>
    <property type="match status" value="2"/>
</dbReference>
<dbReference type="EMBL" id="JAAIVB010000003">
    <property type="protein sequence ID" value="NEX59551.1"/>
    <property type="molecule type" value="Genomic_DNA"/>
</dbReference>
<evidence type="ECO:0000256" key="2">
    <source>
        <dbReference type="ARBA" id="ARBA00012438"/>
    </source>
</evidence>
<gene>
    <name evidence="9" type="ORF">G3574_00530</name>
</gene>
<evidence type="ECO:0000256" key="3">
    <source>
        <dbReference type="ARBA" id="ARBA00022553"/>
    </source>
</evidence>
<keyword evidence="3 4" id="KW-0597">Phosphoprotein</keyword>
<dbReference type="Gene3D" id="3.30.450.20">
    <property type="entry name" value="PAS domain"/>
    <property type="match status" value="2"/>
</dbReference>
<dbReference type="Gene3D" id="3.40.50.2300">
    <property type="match status" value="1"/>
</dbReference>
<feature type="modified residue" description="4-aspartylphosphate" evidence="4">
    <location>
        <position position="567"/>
    </location>
</feature>
<name>A0A6B3SFE8_9BURK</name>
<evidence type="ECO:0000256" key="4">
    <source>
        <dbReference type="PROSITE-ProRule" id="PRU00169"/>
    </source>
</evidence>
<sequence length="630" mass="69994">MPNTQINDAERLRLFVTGVTDYAIYMLSPEGIISTWNAGARRFKGYAPEEIIGQHFSRFYTPEDRARGRPQEALRIALENGKFEDEGWRVRKDGSRFWAHVVIDPIRDQEGNLVGFAKITRDITERMEAATALHASEERFRMLVQGVTDYAIYMLSPEGRITNWNAGAEHIKGYTESEIVGQHFSRFYTDEDRQNKLPERALETARVAGRFENEGWRVRKDGSRFWAHVVIDPIRDKRGELLGFAKITRDITERRNAAEALERAREALFHAQKMEAIGKLTGGVAHDFNNLLNVIVSGLEILTQEIGSPGGKRVLESMQRAAERGTALNQQLLAFARKQPLKLEKHNLNRVISSFEAVLRRAGKSTVDFRIRLASELSCTMVDVTQFEAALLNLIVNAGDATPDGGVITLSTSLAWVEEGIVGTLRSGRYVCVTVEDTGTGMSPEVARRAMEPFFTTKEVGKGTGLGLSQAFGFAQQSGGELVIDSRVGQGSRIAIYLPALDDIGALPLPQDVSLEKALVVDDQPDVLNVAVEMFRTLGYEVLSANSGKDALAILQRVDDVDVLFSDIMMPGMNGIELAREARKLYPNLKVVLASGYAEPAMETERDAIASIDFIAKPYRVSEVLKKLRD</sequence>
<dbReference type="PRINTS" id="PR00344">
    <property type="entry name" value="BCTRLSENSOR"/>
</dbReference>
<dbReference type="Gene3D" id="1.10.287.130">
    <property type="match status" value="1"/>
</dbReference>
<dbReference type="EC" id="2.7.13.3" evidence="2"/>
<organism evidence="9 10">
    <name type="scientific">Noviherbaspirillum galbum</name>
    <dbReference type="NCBI Taxonomy" id="2709383"/>
    <lineage>
        <taxon>Bacteria</taxon>
        <taxon>Pseudomonadati</taxon>
        <taxon>Pseudomonadota</taxon>
        <taxon>Betaproteobacteria</taxon>
        <taxon>Burkholderiales</taxon>
        <taxon>Oxalobacteraceae</taxon>
        <taxon>Noviherbaspirillum</taxon>
    </lineage>
</organism>
<dbReference type="SUPFAM" id="SSF52172">
    <property type="entry name" value="CheY-like"/>
    <property type="match status" value="1"/>
</dbReference>
<feature type="domain" description="PAC" evidence="8">
    <location>
        <begin position="211"/>
        <end position="263"/>
    </location>
</feature>
<dbReference type="Pfam" id="PF00512">
    <property type="entry name" value="HisKA"/>
    <property type="match status" value="1"/>
</dbReference>
<dbReference type="SMART" id="SM00086">
    <property type="entry name" value="PAC"/>
    <property type="match status" value="2"/>
</dbReference>
<dbReference type="AlphaFoldDB" id="A0A6B3SFE8"/>
<feature type="domain" description="PAS" evidence="7">
    <location>
        <begin position="136"/>
        <end position="194"/>
    </location>
</feature>
<dbReference type="PANTHER" id="PTHR43065">
    <property type="entry name" value="SENSOR HISTIDINE KINASE"/>
    <property type="match status" value="1"/>
</dbReference>
<dbReference type="InterPro" id="IPR036097">
    <property type="entry name" value="HisK_dim/P_sf"/>
</dbReference>
<dbReference type="InterPro" id="IPR035965">
    <property type="entry name" value="PAS-like_dom_sf"/>
</dbReference>
<dbReference type="InterPro" id="IPR003661">
    <property type="entry name" value="HisK_dim/P_dom"/>
</dbReference>
<dbReference type="InterPro" id="IPR003594">
    <property type="entry name" value="HATPase_dom"/>
</dbReference>
<dbReference type="PANTHER" id="PTHR43065:SF49">
    <property type="entry name" value="HISTIDINE KINASE"/>
    <property type="match status" value="1"/>
</dbReference>
<dbReference type="InterPro" id="IPR004358">
    <property type="entry name" value="Sig_transdc_His_kin-like_C"/>
</dbReference>
<dbReference type="SMART" id="SM00388">
    <property type="entry name" value="HisKA"/>
    <property type="match status" value="1"/>
</dbReference>
<dbReference type="Pfam" id="PF13426">
    <property type="entry name" value="PAS_9"/>
    <property type="match status" value="2"/>
</dbReference>
<dbReference type="PROSITE" id="PS50109">
    <property type="entry name" value="HIS_KIN"/>
    <property type="match status" value="1"/>
</dbReference>
<feature type="domain" description="PAC" evidence="8">
    <location>
        <begin position="83"/>
        <end position="135"/>
    </location>
</feature>
<dbReference type="SUPFAM" id="SSF55874">
    <property type="entry name" value="ATPase domain of HSP90 chaperone/DNA topoisomerase II/histidine kinase"/>
    <property type="match status" value="1"/>
</dbReference>
<dbReference type="InterPro" id="IPR000700">
    <property type="entry name" value="PAS-assoc_C"/>
</dbReference>
<dbReference type="InterPro" id="IPR036890">
    <property type="entry name" value="HATPase_C_sf"/>
</dbReference>
<proteinExistence type="predicted"/>
<reference evidence="9 10" key="1">
    <citation type="submission" date="2020-02" db="EMBL/GenBank/DDBJ databases">
        <authorList>
            <person name="Kim M.K."/>
        </authorList>
    </citation>
    <scope>NUCLEOTIDE SEQUENCE [LARGE SCALE GENOMIC DNA]</scope>
    <source>
        <strain evidence="9 10">17J57-3</strain>
    </source>
</reference>
<dbReference type="CDD" id="cd00130">
    <property type="entry name" value="PAS"/>
    <property type="match status" value="2"/>
</dbReference>
<keyword evidence="10" id="KW-1185">Reference proteome</keyword>
<dbReference type="Proteomes" id="UP000482155">
    <property type="component" value="Unassembled WGS sequence"/>
</dbReference>
<dbReference type="InterPro" id="IPR005467">
    <property type="entry name" value="His_kinase_dom"/>
</dbReference>
<comment type="catalytic activity">
    <reaction evidence="1">
        <text>ATP + protein L-histidine = ADP + protein N-phospho-L-histidine.</text>
        <dbReference type="EC" id="2.7.13.3"/>
    </reaction>
</comment>
<dbReference type="SUPFAM" id="SSF47384">
    <property type="entry name" value="Homodimeric domain of signal transducing histidine kinase"/>
    <property type="match status" value="1"/>
</dbReference>
<dbReference type="Pfam" id="PF02518">
    <property type="entry name" value="HATPase_c"/>
    <property type="match status" value="1"/>
</dbReference>
<dbReference type="InterPro" id="IPR001610">
    <property type="entry name" value="PAC"/>
</dbReference>
<dbReference type="InterPro" id="IPR000014">
    <property type="entry name" value="PAS"/>
</dbReference>